<evidence type="ECO:0000256" key="5">
    <source>
        <dbReference type="ARBA" id="ARBA00022723"/>
    </source>
</evidence>
<evidence type="ECO:0000313" key="22">
    <source>
        <dbReference type="EMBL" id="QGW28677.1"/>
    </source>
</evidence>
<feature type="binding site" evidence="18">
    <location>
        <begin position="130"/>
        <end position="136"/>
    </location>
    <ligand>
        <name>(6S)-NADPHX</name>
        <dbReference type="ChEBI" id="CHEBI:64076"/>
    </ligand>
</feature>
<dbReference type="PIRSF" id="PIRSF017184">
    <property type="entry name" value="Nnr"/>
    <property type="match status" value="1"/>
</dbReference>
<keyword evidence="12 17" id="KW-0456">Lyase</keyword>
<proteinExistence type="inferred from homology"/>
<dbReference type="InterPro" id="IPR030677">
    <property type="entry name" value="Nnr"/>
</dbReference>
<comment type="cofactor">
    <cofactor evidence="18 19">
        <name>K(+)</name>
        <dbReference type="ChEBI" id="CHEBI:29103"/>
    </cofactor>
    <text evidence="18 19">Binds 1 potassium ion per subunit.</text>
</comment>
<dbReference type="SUPFAM" id="SSF53613">
    <property type="entry name" value="Ribokinase-like"/>
    <property type="match status" value="1"/>
</dbReference>
<dbReference type="GO" id="GO:0046496">
    <property type="term" value="P:nicotinamide nucleotide metabolic process"/>
    <property type="evidence" value="ECO:0007669"/>
    <property type="project" value="UniProtKB-UniRule"/>
</dbReference>
<dbReference type="GO" id="GO:0005524">
    <property type="term" value="F:ATP binding"/>
    <property type="evidence" value="ECO:0007669"/>
    <property type="project" value="UniProtKB-UniRule"/>
</dbReference>
<evidence type="ECO:0000256" key="4">
    <source>
        <dbReference type="ARBA" id="ARBA00009524"/>
    </source>
</evidence>
<feature type="binding site" evidence="18">
    <location>
        <position position="59"/>
    </location>
    <ligand>
        <name>K(+)</name>
        <dbReference type="ChEBI" id="CHEBI:29103"/>
    </ligand>
</feature>
<comment type="catalytic activity">
    <reaction evidence="1 18 19">
        <text>(6R)-NADHX = (6S)-NADHX</text>
        <dbReference type="Rhea" id="RHEA:32215"/>
        <dbReference type="ChEBI" id="CHEBI:64074"/>
        <dbReference type="ChEBI" id="CHEBI:64075"/>
        <dbReference type="EC" id="5.1.99.6"/>
    </reaction>
</comment>
<feature type="binding site" evidence="17">
    <location>
        <position position="441"/>
    </location>
    <ligand>
        <name>(6S)-NADPHX</name>
        <dbReference type="ChEBI" id="CHEBI:64076"/>
    </ligand>
</feature>
<keyword evidence="13" id="KW-0511">Multifunctional enzyme</keyword>
<dbReference type="Proteomes" id="UP000426027">
    <property type="component" value="Chromosome"/>
</dbReference>
<comment type="function">
    <text evidence="18">Catalyzes the epimerization of the S- and R-forms of NAD(P)HX, a damaged form of NAD(P)H that is a result of enzymatic or heat-dependent hydration. This is a prerequisite for the S-specific NAD(P)H-hydrate dehydratase to allow the repair of both epimers of NAD(P)HX.</text>
</comment>
<comment type="caution">
    <text evidence="18">Lacks conserved residue(s) required for the propagation of feature annotation.</text>
</comment>
<evidence type="ECO:0000256" key="15">
    <source>
        <dbReference type="ARBA" id="ARBA00048238"/>
    </source>
</evidence>
<evidence type="ECO:0000256" key="13">
    <source>
        <dbReference type="ARBA" id="ARBA00023268"/>
    </source>
</evidence>
<evidence type="ECO:0000259" key="20">
    <source>
        <dbReference type="PROSITE" id="PS51383"/>
    </source>
</evidence>
<comment type="catalytic activity">
    <reaction evidence="2 18 19">
        <text>(6R)-NADPHX = (6S)-NADPHX</text>
        <dbReference type="Rhea" id="RHEA:32227"/>
        <dbReference type="ChEBI" id="CHEBI:64076"/>
        <dbReference type="ChEBI" id="CHEBI:64077"/>
        <dbReference type="EC" id="5.1.99.6"/>
    </reaction>
</comment>
<dbReference type="RefSeq" id="WP_157479030.1">
    <property type="nucleotide sequence ID" value="NZ_CP046566.1"/>
</dbReference>
<dbReference type="CDD" id="cd01171">
    <property type="entry name" value="YXKO-related"/>
    <property type="match status" value="1"/>
</dbReference>
<dbReference type="GO" id="GO:0110051">
    <property type="term" value="P:metabolite repair"/>
    <property type="evidence" value="ECO:0007669"/>
    <property type="project" value="TreeGrafter"/>
</dbReference>
<keyword evidence="8 17" id="KW-0521">NADP</keyword>
<dbReference type="InterPro" id="IPR029056">
    <property type="entry name" value="Ribokinase-like"/>
</dbReference>
<evidence type="ECO:0000256" key="1">
    <source>
        <dbReference type="ARBA" id="ARBA00000013"/>
    </source>
</evidence>
<dbReference type="EC" id="5.1.99.6" evidence="19"/>
<evidence type="ECO:0000256" key="12">
    <source>
        <dbReference type="ARBA" id="ARBA00023239"/>
    </source>
</evidence>
<evidence type="ECO:0000313" key="23">
    <source>
        <dbReference type="Proteomes" id="UP000426027"/>
    </source>
</evidence>
<dbReference type="GO" id="GO:0052856">
    <property type="term" value="F:NAD(P)HX epimerase activity"/>
    <property type="evidence" value="ECO:0007669"/>
    <property type="project" value="UniProtKB-UniRule"/>
</dbReference>
<dbReference type="HAMAP" id="MF_01965">
    <property type="entry name" value="NADHX_dehydratase"/>
    <property type="match status" value="1"/>
</dbReference>
<comment type="catalytic activity">
    <reaction evidence="15 17 19">
        <text>(6S)-NADHX + ADP = AMP + phosphate + NADH + H(+)</text>
        <dbReference type="Rhea" id="RHEA:32223"/>
        <dbReference type="ChEBI" id="CHEBI:15378"/>
        <dbReference type="ChEBI" id="CHEBI:43474"/>
        <dbReference type="ChEBI" id="CHEBI:57945"/>
        <dbReference type="ChEBI" id="CHEBI:64074"/>
        <dbReference type="ChEBI" id="CHEBI:456215"/>
        <dbReference type="ChEBI" id="CHEBI:456216"/>
        <dbReference type="EC" id="4.2.1.136"/>
    </reaction>
</comment>
<evidence type="ECO:0000256" key="3">
    <source>
        <dbReference type="ARBA" id="ARBA00006001"/>
    </source>
</evidence>
<dbReference type="HAMAP" id="MF_01966">
    <property type="entry name" value="NADHX_epimerase"/>
    <property type="match status" value="1"/>
</dbReference>
<comment type="function">
    <text evidence="14 19">Bifunctional enzyme that catalyzes the epimerization of the S- and R-forms of NAD(P)HX and the dehydration of the S-form of NAD(P)HX at the expense of ADP, which is converted to AMP. This allows the repair of both epimers of NAD(P)HX, a damaged form of NAD(P)H that is a result of enzymatic or heat-dependent hydration.</text>
</comment>
<dbReference type="PROSITE" id="PS51385">
    <property type="entry name" value="YJEF_N"/>
    <property type="match status" value="1"/>
</dbReference>
<dbReference type="EC" id="4.2.1.136" evidence="19"/>
<keyword evidence="23" id="KW-1185">Reference proteome</keyword>
<feature type="domain" description="YjeF N-terminal" evidence="21">
    <location>
        <begin position="10"/>
        <end position="216"/>
    </location>
</feature>
<dbReference type="KEGG" id="fls:GLV81_11735"/>
<keyword evidence="10 17" id="KW-0520">NAD</keyword>
<feature type="binding site" evidence="17">
    <location>
        <position position="261"/>
    </location>
    <ligand>
        <name>(6S)-NADPHX</name>
        <dbReference type="ChEBI" id="CHEBI:64076"/>
    </ligand>
</feature>
<dbReference type="SUPFAM" id="SSF64153">
    <property type="entry name" value="YjeF N-terminal domain-like"/>
    <property type="match status" value="1"/>
</dbReference>
<dbReference type="EMBL" id="CP046566">
    <property type="protein sequence ID" value="QGW28677.1"/>
    <property type="molecule type" value="Genomic_DNA"/>
</dbReference>
<evidence type="ECO:0000256" key="2">
    <source>
        <dbReference type="ARBA" id="ARBA00000909"/>
    </source>
</evidence>
<reference evidence="22 23" key="1">
    <citation type="submission" date="2019-11" db="EMBL/GenBank/DDBJ databases">
        <authorList>
            <person name="Im W.T."/>
        </authorList>
    </citation>
    <scope>NUCLEOTIDE SEQUENCE [LARGE SCALE GENOMIC DNA]</scope>
    <source>
        <strain evidence="22 23">SB-02</strain>
    </source>
</reference>
<dbReference type="NCBIfam" id="TIGR00197">
    <property type="entry name" value="yjeF_nterm"/>
    <property type="match status" value="1"/>
</dbReference>
<evidence type="ECO:0000256" key="17">
    <source>
        <dbReference type="HAMAP-Rule" id="MF_01965"/>
    </source>
</evidence>
<feature type="binding site" evidence="18">
    <location>
        <begin position="58"/>
        <end position="62"/>
    </location>
    <ligand>
        <name>(6S)-NADPHX</name>
        <dbReference type="ChEBI" id="CHEBI:64076"/>
    </ligand>
</feature>
<keyword evidence="5 18" id="KW-0479">Metal-binding</keyword>
<sequence length="504" mass="54344">MIPIYSANEIKQWDAFSIQHEPIASIDLMERASQTFTQRFVAQFSPEQPVYVLAGKGNNGGDGLAIARMLRQHGFDVQVIMPSVHPLSHDCELNYQRWLALGGTVLQIDETNFQFPNIPADAILIDALFGTGLSRLLTGWMAAIVAHINSLPNTVVAVDVPSGLWCDGLTEGDAVIQADYCFTFQCIKLAFMLPENAGYVGEWEVLDIGLHPGFVQQQPPKAGFVTHPLAVLQPIQYDRFAHKGTRGHALLGAGSTAMMGAAVMATHAALRSGAGLVTVATEASAWPLIQQTNPEAICAAKGALANESFQLQRRIKAIGVGSGWVADEEHIQLLAWLLENSSVPLLIDATALSLLVDMLPILELAALRIPIVLTPHVGEFDRLFGHSNNHALRLEKAIHMAKHYRLCIVLKGAYTRIVLPNGHVYFNSTGNHGMAKAGSGDVLAGLMTGLLAQGYAVQDAAILAVWLHGSAGDAAAKAMGTEAMTAMDIAKHLPQAWQHLNYTR</sequence>
<comment type="similarity">
    <text evidence="17">Belongs to the NnrD/CARKD family.</text>
</comment>
<comment type="catalytic activity">
    <reaction evidence="16 17 19">
        <text>(6S)-NADPHX + ADP = AMP + phosphate + NADPH + H(+)</text>
        <dbReference type="Rhea" id="RHEA:32235"/>
        <dbReference type="ChEBI" id="CHEBI:15378"/>
        <dbReference type="ChEBI" id="CHEBI:43474"/>
        <dbReference type="ChEBI" id="CHEBI:57783"/>
        <dbReference type="ChEBI" id="CHEBI:64076"/>
        <dbReference type="ChEBI" id="CHEBI:456215"/>
        <dbReference type="ChEBI" id="CHEBI:456216"/>
        <dbReference type="EC" id="4.2.1.136"/>
    </reaction>
</comment>
<dbReference type="Gene3D" id="3.40.1190.20">
    <property type="match status" value="1"/>
</dbReference>
<feature type="binding site" evidence="17">
    <location>
        <position position="376"/>
    </location>
    <ligand>
        <name>(6S)-NADPHX</name>
        <dbReference type="ChEBI" id="CHEBI:64076"/>
    </ligand>
</feature>
<organism evidence="22 23">
    <name type="scientific">Phnomibacter ginsenosidimutans</name>
    <dbReference type="NCBI Taxonomy" id="2676868"/>
    <lineage>
        <taxon>Bacteria</taxon>
        <taxon>Pseudomonadati</taxon>
        <taxon>Bacteroidota</taxon>
        <taxon>Chitinophagia</taxon>
        <taxon>Chitinophagales</taxon>
        <taxon>Chitinophagaceae</taxon>
        <taxon>Phnomibacter</taxon>
    </lineage>
</organism>
<dbReference type="NCBIfam" id="TIGR00196">
    <property type="entry name" value="yjeF_cterm"/>
    <property type="match status" value="1"/>
</dbReference>
<dbReference type="PANTHER" id="PTHR12592:SF0">
    <property type="entry name" value="ATP-DEPENDENT (S)-NAD(P)H-HYDRATE DEHYDRATASE"/>
    <property type="match status" value="1"/>
</dbReference>
<dbReference type="PROSITE" id="PS01050">
    <property type="entry name" value="YJEF_C_2"/>
    <property type="match status" value="1"/>
</dbReference>
<comment type="similarity">
    <text evidence="4 19">In the C-terminal section; belongs to the NnrD/CARKD family.</text>
</comment>
<dbReference type="InterPro" id="IPR017953">
    <property type="entry name" value="Carbohydrate_kinase_pred_CS"/>
</dbReference>
<evidence type="ECO:0000256" key="6">
    <source>
        <dbReference type="ARBA" id="ARBA00022741"/>
    </source>
</evidence>
<dbReference type="Gene3D" id="3.40.50.10260">
    <property type="entry name" value="YjeF N-terminal domain"/>
    <property type="match status" value="1"/>
</dbReference>
<comment type="similarity">
    <text evidence="18">Belongs to the NnrE/AIBP family.</text>
</comment>
<keyword evidence="9 18" id="KW-0630">Potassium</keyword>
<feature type="binding site" evidence="18">
    <location>
        <position position="126"/>
    </location>
    <ligand>
        <name>K(+)</name>
        <dbReference type="ChEBI" id="CHEBI:29103"/>
    </ligand>
</feature>
<dbReference type="GO" id="GO:0052855">
    <property type="term" value="F:ADP-dependent NAD(P)H-hydrate dehydratase activity"/>
    <property type="evidence" value="ECO:0007669"/>
    <property type="project" value="UniProtKB-UniRule"/>
</dbReference>
<feature type="binding site" evidence="17">
    <location>
        <position position="323"/>
    </location>
    <ligand>
        <name>(6S)-NADPHX</name>
        <dbReference type="ChEBI" id="CHEBI:64076"/>
    </ligand>
</feature>
<dbReference type="AlphaFoldDB" id="A0A6I6G887"/>
<gene>
    <name evidence="17" type="primary">nnrD</name>
    <name evidence="18" type="synonym">nnrE</name>
    <name evidence="22" type="ORF">GLV81_11735</name>
</gene>
<feature type="binding site" evidence="18">
    <location>
        <position position="162"/>
    </location>
    <ligand>
        <name>K(+)</name>
        <dbReference type="ChEBI" id="CHEBI:29103"/>
    </ligand>
</feature>
<keyword evidence="6 17" id="KW-0547">Nucleotide-binding</keyword>
<dbReference type="GO" id="GO:0046872">
    <property type="term" value="F:metal ion binding"/>
    <property type="evidence" value="ECO:0007669"/>
    <property type="project" value="UniProtKB-UniRule"/>
</dbReference>
<dbReference type="PROSITE" id="PS51383">
    <property type="entry name" value="YJEF_C_3"/>
    <property type="match status" value="1"/>
</dbReference>
<feature type="binding site" evidence="18">
    <location>
        <position position="159"/>
    </location>
    <ligand>
        <name>(6S)-NADPHX</name>
        <dbReference type="ChEBI" id="CHEBI:64076"/>
    </ligand>
</feature>
<evidence type="ECO:0000259" key="21">
    <source>
        <dbReference type="PROSITE" id="PS51385"/>
    </source>
</evidence>
<keyword evidence="7 17" id="KW-0067">ATP-binding</keyword>
<evidence type="ECO:0000256" key="9">
    <source>
        <dbReference type="ARBA" id="ARBA00022958"/>
    </source>
</evidence>
<evidence type="ECO:0000256" key="8">
    <source>
        <dbReference type="ARBA" id="ARBA00022857"/>
    </source>
</evidence>
<feature type="domain" description="YjeF C-terminal" evidence="20">
    <location>
        <begin position="226"/>
        <end position="500"/>
    </location>
</feature>
<feature type="binding site" evidence="17">
    <location>
        <begin position="411"/>
        <end position="415"/>
    </location>
    <ligand>
        <name>AMP</name>
        <dbReference type="ChEBI" id="CHEBI:456215"/>
    </ligand>
</feature>
<comment type="cofactor">
    <cofactor evidence="17">
        <name>Mg(2+)</name>
        <dbReference type="ChEBI" id="CHEBI:18420"/>
    </cofactor>
</comment>
<dbReference type="Pfam" id="PF03853">
    <property type="entry name" value="YjeF_N"/>
    <property type="match status" value="1"/>
</dbReference>
<comment type="similarity">
    <text evidence="3 19">In the N-terminal section; belongs to the NnrE/AIBP family.</text>
</comment>
<dbReference type="PANTHER" id="PTHR12592">
    <property type="entry name" value="ATP-DEPENDENT (S)-NAD(P)H-HYDRATE DEHYDRATASE FAMILY MEMBER"/>
    <property type="match status" value="1"/>
</dbReference>
<evidence type="ECO:0000256" key="19">
    <source>
        <dbReference type="PIRNR" id="PIRNR017184"/>
    </source>
</evidence>
<comment type="function">
    <text evidence="17">Catalyzes the dehydration of the S-form of NAD(P)HX at the expense of ADP, which is converted to AMP. Together with NAD(P)HX epimerase, which catalyzes the epimerization of the S- and R-forms, the enzyme allows the repair of both epimers of NAD(P)HX, a damaged form of NAD(P)H that is a result of enzymatic or heat-dependent hydration.</text>
</comment>
<keyword evidence="11 18" id="KW-0413">Isomerase</keyword>
<protein>
    <recommendedName>
        <fullName evidence="19">Bifunctional NAD(P)H-hydrate repair enzyme</fullName>
    </recommendedName>
    <alternativeName>
        <fullName evidence="19">Nicotinamide nucleotide repair protein</fullName>
    </alternativeName>
    <domain>
        <recommendedName>
            <fullName evidence="19">ADP-dependent (S)-NAD(P)H-hydrate dehydratase</fullName>
            <ecNumber evidence="19">4.2.1.136</ecNumber>
        </recommendedName>
        <alternativeName>
            <fullName evidence="19">ADP-dependent NAD(P)HX dehydratase</fullName>
        </alternativeName>
    </domain>
    <domain>
        <recommendedName>
            <fullName evidence="19">NAD(P)H-hydrate epimerase</fullName>
            <ecNumber evidence="19">5.1.99.6</ecNumber>
        </recommendedName>
    </domain>
</protein>
<name>A0A6I6G887_9BACT</name>
<comment type="subunit">
    <text evidence="17">Homotetramer.</text>
</comment>
<feature type="binding site" evidence="17">
    <location>
        <position position="440"/>
    </location>
    <ligand>
        <name>AMP</name>
        <dbReference type="ChEBI" id="CHEBI:456215"/>
    </ligand>
</feature>
<dbReference type="InterPro" id="IPR004443">
    <property type="entry name" value="YjeF_N_dom"/>
</dbReference>
<dbReference type="InterPro" id="IPR036652">
    <property type="entry name" value="YjeF_N_dom_sf"/>
</dbReference>
<accession>A0A6I6G887</accession>
<evidence type="ECO:0000256" key="7">
    <source>
        <dbReference type="ARBA" id="ARBA00022840"/>
    </source>
</evidence>
<evidence type="ECO:0000256" key="11">
    <source>
        <dbReference type="ARBA" id="ARBA00023235"/>
    </source>
</evidence>
<evidence type="ECO:0000256" key="16">
    <source>
        <dbReference type="ARBA" id="ARBA00049209"/>
    </source>
</evidence>
<evidence type="ECO:0000256" key="14">
    <source>
        <dbReference type="ARBA" id="ARBA00025153"/>
    </source>
</evidence>
<dbReference type="InterPro" id="IPR000631">
    <property type="entry name" value="CARKD"/>
</dbReference>
<evidence type="ECO:0000256" key="10">
    <source>
        <dbReference type="ARBA" id="ARBA00023027"/>
    </source>
</evidence>
<dbReference type="Pfam" id="PF01256">
    <property type="entry name" value="Carb_kinase"/>
    <property type="match status" value="1"/>
</dbReference>
<evidence type="ECO:0000256" key="18">
    <source>
        <dbReference type="HAMAP-Rule" id="MF_01966"/>
    </source>
</evidence>